<sequence length="45" mass="5037">MMTMPMILIVRAIAQKKASSVSARTSRRTFPWGWTTPTPVTNLTT</sequence>
<proteinExistence type="predicted"/>
<reference evidence="1 2" key="1">
    <citation type="journal article" date="2020" name="Nature">
        <title>Six reference-quality genomes reveal evolution of bat adaptations.</title>
        <authorList>
            <person name="Jebb D."/>
            <person name="Huang Z."/>
            <person name="Pippel M."/>
            <person name="Hughes G.M."/>
            <person name="Lavrichenko K."/>
            <person name="Devanna P."/>
            <person name="Winkler S."/>
            <person name="Jermiin L.S."/>
            <person name="Skirmuntt E.C."/>
            <person name="Katzourakis A."/>
            <person name="Burkitt-Gray L."/>
            <person name="Ray D.A."/>
            <person name="Sullivan K.A.M."/>
            <person name="Roscito J.G."/>
            <person name="Kirilenko B.M."/>
            <person name="Davalos L.M."/>
            <person name="Corthals A.P."/>
            <person name="Power M.L."/>
            <person name="Jones G."/>
            <person name="Ransome R.D."/>
            <person name="Dechmann D.K.N."/>
            <person name="Locatelli A.G."/>
            <person name="Puechmaille S.J."/>
            <person name="Fedrigo O."/>
            <person name="Jarvis E.D."/>
            <person name="Hiller M."/>
            <person name="Vernes S.C."/>
            <person name="Myers E.W."/>
            <person name="Teeling E.C."/>
        </authorList>
    </citation>
    <scope>NUCLEOTIDE SEQUENCE [LARGE SCALE GENOMIC DNA]</scope>
    <source>
        <strain evidence="1">MRouAeg1</strain>
        <tissue evidence="1">Muscle</tissue>
    </source>
</reference>
<dbReference type="AlphaFoldDB" id="A0A7J8K8J5"/>
<dbReference type="Proteomes" id="UP000593571">
    <property type="component" value="Unassembled WGS sequence"/>
</dbReference>
<evidence type="ECO:0000313" key="1">
    <source>
        <dbReference type="EMBL" id="KAF6505139.1"/>
    </source>
</evidence>
<protein>
    <submittedName>
        <fullName evidence="1">Uncharacterized protein</fullName>
    </submittedName>
</protein>
<keyword evidence="2" id="KW-1185">Reference proteome</keyword>
<organism evidence="1 2">
    <name type="scientific">Rousettus aegyptiacus</name>
    <name type="common">Egyptian fruit bat</name>
    <name type="synonym">Pteropus aegyptiacus</name>
    <dbReference type="NCBI Taxonomy" id="9407"/>
    <lineage>
        <taxon>Eukaryota</taxon>
        <taxon>Metazoa</taxon>
        <taxon>Chordata</taxon>
        <taxon>Craniata</taxon>
        <taxon>Vertebrata</taxon>
        <taxon>Euteleostomi</taxon>
        <taxon>Mammalia</taxon>
        <taxon>Eutheria</taxon>
        <taxon>Laurasiatheria</taxon>
        <taxon>Chiroptera</taxon>
        <taxon>Yinpterochiroptera</taxon>
        <taxon>Pteropodoidea</taxon>
        <taxon>Pteropodidae</taxon>
        <taxon>Rousettinae</taxon>
        <taxon>Rousettus</taxon>
    </lineage>
</organism>
<evidence type="ECO:0000313" key="2">
    <source>
        <dbReference type="Proteomes" id="UP000593571"/>
    </source>
</evidence>
<dbReference type="EMBL" id="JACASE010000001">
    <property type="protein sequence ID" value="KAF6505139.1"/>
    <property type="molecule type" value="Genomic_DNA"/>
</dbReference>
<comment type="caution">
    <text evidence="1">The sequence shown here is derived from an EMBL/GenBank/DDBJ whole genome shotgun (WGS) entry which is preliminary data.</text>
</comment>
<gene>
    <name evidence="1" type="ORF">HJG63_005134</name>
</gene>
<accession>A0A7J8K8J5</accession>
<name>A0A7J8K8J5_ROUAE</name>